<dbReference type="GO" id="GO:0008760">
    <property type="term" value="F:UDP-N-acetylglucosamine 1-carboxyvinyltransferase activity"/>
    <property type="evidence" value="ECO:0007669"/>
    <property type="project" value="UniProtKB-UniRule"/>
</dbReference>
<feature type="domain" description="Enolpyruvate transferase" evidence="13">
    <location>
        <begin position="7"/>
        <end position="407"/>
    </location>
</feature>
<dbReference type="CDD" id="cd01555">
    <property type="entry name" value="UdpNAET"/>
    <property type="match status" value="1"/>
</dbReference>
<dbReference type="GO" id="GO:0005737">
    <property type="term" value="C:cytoplasm"/>
    <property type="evidence" value="ECO:0007669"/>
    <property type="project" value="UniProtKB-SubCell"/>
</dbReference>
<feature type="binding site" evidence="12">
    <location>
        <position position="306"/>
    </location>
    <ligand>
        <name>UDP-N-acetyl-alpha-D-glucosamine</name>
        <dbReference type="ChEBI" id="CHEBI:57705"/>
    </ligand>
</feature>
<dbReference type="GO" id="GO:0071555">
    <property type="term" value="P:cell wall organization"/>
    <property type="evidence" value="ECO:0007669"/>
    <property type="project" value="UniProtKB-KW"/>
</dbReference>
<evidence type="ECO:0000256" key="4">
    <source>
        <dbReference type="ARBA" id="ARBA00022618"/>
    </source>
</evidence>
<keyword evidence="15" id="KW-1185">Reference proteome</keyword>
<evidence type="ECO:0000256" key="12">
    <source>
        <dbReference type="HAMAP-Rule" id="MF_00111"/>
    </source>
</evidence>
<dbReference type="Pfam" id="PF00275">
    <property type="entry name" value="EPSP_synthase"/>
    <property type="match status" value="1"/>
</dbReference>
<evidence type="ECO:0000256" key="11">
    <source>
        <dbReference type="ARBA" id="ARBA00047527"/>
    </source>
</evidence>
<feature type="active site" description="Proton donor" evidence="12">
    <location>
        <position position="118"/>
    </location>
</feature>
<feature type="modified residue" description="2-(S-cysteinyl)pyruvic acid O-phosphothioketal" evidence="12">
    <location>
        <position position="118"/>
    </location>
</feature>
<dbReference type="GO" id="GO:0051301">
    <property type="term" value="P:cell division"/>
    <property type="evidence" value="ECO:0007669"/>
    <property type="project" value="UniProtKB-KW"/>
</dbReference>
<feature type="binding site" evidence="12">
    <location>
        <position position="328"/>
    </location>
    <ligand>
        <name>UDP-N-acetyl-alpha-D-glucosamine</name>
        <dbReference type="ChEBI" id="CHEBI:57705"/>
    </ligand>
</feature>
<evidence type="ECO:0000256" key="2">
    <source>
        <dbReference type="ARBA" id="ARBA00004752"/>
    </source>
</evidence>
<organism evidence="14 15">
    <name type="scientific">Caldinitratiruptor microaerophilus</name>
    <dbReference type="NCBI Taxonomy" id="671077"/>
    <lineage>
        <taxon>Bacteria</taxon>
        <taxon>Bacillati</taxon>
        <taxon>Bacillota</taxon>
        <taxon>Clostridia</taxon>
        <taxon>Eubacteriales</taxon>
        <taxon>Symbiobacteriaceae</taxon>
        <taxon>Caldinitratiruptor</taxon>
    </lineage>
</organism>
<dbReference type="SUPFAM" id="SSF55205">
    <property type="entry name" value="EPT/RTPC-like"/>
    <property type="match status" value="1"/>
</dbReference>
<protein>
    <recommendedName>
        <fullName evidence="12">UDP-N-acetylglucosamine 1-carboxyvinyltransferase</fullName>
        <ecNumber evidence="12">2.5.1.7</ecNumber>
    </recommendedName>
    <alternativeName>
        <fullName evidence="12">Enoylpyruvate transferase</fullName>
    </alternativeName>
    <alternativeName>
        <fullName evidence="12">UDP-N-acetylglucosamine enolpyruvyl transferase</fullName>
        <shortName evidence="12">EPT</shortName>
    </alternativeName>
</protein>
<keyword evidence="5 12" id="KW-0808">Transferase</keyword>
<dbReference type="InterPro" id="IPR001986">
    <property type="entry name" value="Enolpyruvate_Tfrase_dom"/>
</dbReference>
<comment type="subcellular location">
    <subcellularLocation>
        <location evidence="1 12">Cytoplasm</location>
    </subcellularLocation>
</comment>
<dbReference type="InterPro" id="IPR050068">
    <property type="entry name" value="MurA_subfamily"/>
</dbReference>
<dbReference type="PANTHER" id="PTHR43783">
    <property type="entry name" value="UDP-N-ACETYLGLUCOSAMINE 1-CARBOXYVINYLTRANSFERASE"/>
    <property type="match status" value="1"/>
</dbReference>
<dbReference type="EMBL" id="AP025628">
    <property type="protein sequence ID" value="BDG61339.1"/>
    <property type="molecule type" value="Genomic_DNA"/>
</dbReference>
<feature type="binding site" evidence="12">
    <location>
        <position position="94"/>
    </location>
    <ligand>
        <name>UDP-N-acetyl-alpha-D-glucosamine</name>
        <dbReference type="ChEBI" id="CHEBI:57705"/>
    </ligand>
</feature>
<dbReference type="NCBIfam" id="TIGR01072">
    <property type="entry name" value="murA"/>
    <property type="match status" value="1"/>
</dbReference>
<comment type="similarity">
    <text evidence="10 12">Belongs to the EPSP synthase family. MurA subfamily.</text>
</comment>
<keyword evidence="4 12" id="KW-0132">Cell division</keyword>
<dbReference type="NCBIfam" id="NF006873">
    <property type="entry name" value="PRK09369.1"/>
    <property type="match status" value="1"/>
</dbReference>
<evidence type="ECO:0000313" key="15">
    <source>
        <dbReference type="Proteomes" id="UP001163687"/>
    </source>
</evidence>
<evidence type="ECO:0000256" key="6">
    <source>
        <dbReference type="ARBA" id="ARBA00022960"/>
    </source>
</evidence>
<dbReference type="AlphaFoldDB" id="A0AA35GAI4"/>
<dbReference type="Proteomes" id="UP001163687">
    <property type="component" value="Chromosome"/>
</dbReference>
<feature type="binding site" evidence="12">
    <location>
        <begin position="22"/>
        <end position="23"/>
    </location>
    <ligand>
        <name>phosphoenolpyruvate</name>
        <dbReference type="ChEBI" id="CHEBI:58702"/>
    </ligand>
</feature>
<comment type="function">
    <text evidence="12">Cell wall formation. Adds enolpyruvyl to UDP-N-acetylglucosamine.</text>
</comment>
<dbReference type="RefSeq" id="WP_264841995.1">
    <property type="nucleotide sequence ID" value="NZ_AP025628.1"/>
</dbReference>
<dbReference type="GO" id="GO:0019277">
    <property type="term" value="P:UDP-N-acetylgalactosamine biosynthetic process"/>
    <property type="evidence" value="ECO:0007669"/>
    <property type="project" value="InterPro"/>
</dbReference>
<keyword evidence="7 12" id="KW-0573">Peptidoglycan synthesis</keyword>
<evidence type="ECO:0000256" key="10">
    <source>
        <dbReference type="ARBA" id="ARBA00038367"/>
    </source>
</evidence>
<comment type="pathway">
    <text evidence="2 12">Cell wall biogenesis; peptidoglycan biosynthesis.</text>
</comment>
<dbReference type="PANTHER" id="PTHR43783:SF1">
    <property type="entry name" value="UDP-N-ACETYLGLUCOSAMINE 1-CARBOXYVINYLTRANSFERASE"/>
    <property type="match status" value="1"/>
</dbReference>
<keyword evidence="3 12" id="KW-0963">Cytoplasm</keyword>
<keyword evidence="8 12" id="KW-0131">Cell cycle</keyword>
<evidence type="ECO:0000313" key="14">
    <source>
        <dbReference type="EMBL" id="BDG61339.1"/>
    </source>
</evidence>
<dbReference type="GO" id="GO:0008360">
    <property type="term" value="P:regulation of cell shape"/>
    <property type="evidence" value="ECO:0007669"/>
    <property type="project" value="UniProtKB-KW"/>
</dbReference>
<proteinExistence type="inferred from homology"/>
<evidence type="ECO:0000256" key="1">
    <source>
        <dbReference type="ARBA" id="ARBA00004496"/>
    </source>
</evidence>
<dbReference type="KEGG" id="cmic:caldi_24290"/>
<gene>
    <name evidence="14" type="primary">murA1</name>
    <name evidence="12" type="synonym">murA</name>
    <name evidence="14" type="ORF">caldi_24290</name>
</gene>
<name>A0AA35GAI4_9FIRM</name>
<dbReference type="EC" id="2.5.1.7" evidence="12"/>
<keyword evidence="9 12" id="KW-0961">Cell wall biogenesis/degradation</keyword>
<evidence type="ECO:0000256" key="9">
    <source>
        <dbReference type="ARBA" id="ARBA00023316"/>
    </source>
</evidence>
<dbReference type="InterPro" id="IPR036968">
    <property type="entry name" value="Enolpyruvate_Tfrase_sf"/>
</dbReference>
<dbReference type="InterPro" id="IPR005750">
    <property type="entry name" value="UDP_GlcNAc_COvinyl_MurA"/>
</dbReference>
<evidence type="ECO:0000259" key="13">
    <source>
        <dbReference type="Pfam" id="PF00275"/>
    </source>
</evidence>
<keyword evidence="6 12" id="KW-0133">Cell shape</keyword>
<sequence length="419" mass="45165">MEKFVIRGGRRLSGRTHANGAKNSALPIITAAALASQGESILENVPDYTDIRDLCDILRALGAEIEEVEPGTLRVRAAELSGHVAPYELARKLRGSTYVMGLLLARLGRGEVACPGGCDIGARPVDFHLKGFKALGAEVEIERGSMIARKVQLRGNRFYVDRASFGTTINMMITASLAPGTTVLENAAREPEVVDLANFLNSMGARVRGAGTETIRIEGVKRLRGARHEIIPDRLETGTFLIAGALTGGDVTVEGCIPEHLGTVIAKLREAGMDVEVGLDTLRCRGRRPIQPADVETQVYPGFPTDLQSPWVTLMSVADGVSVVTETIFENRFGFTNELIRLGAQIKVDRNSAIIRGVGRLTGAPVEARELRGGVALCLAGLVAEGTTEVHGVRFIDRGYHRIEEKLRSLGADIERVRA</sequence>
<dbReference type="InterPro" id="IPR013792">
    <property type="entry name" value="RNA3'P_cycl/enolpyr_Trfase_a/b"/>
</dbReference>
<evidence type="ECO:0000256" key="5">
    <source>
        <dbReference type="ARBA" id="ARBA00022679"/>
    </source>
</evidence>
<evidence type="ECO:0000256" key="3">
    <source>
        <dbReference type="ARBA" id="ARBA00022490"/>
    </source>
</evidence>
<keyword evidence="12" id="KW-0670">Pyruvate</keyword>
<dbReference type="GO" id="GO:0009252">
    <property type="term" value="P:peptidoglycan biosynthetic process"/>
    <property type="evidence" value="ECO:0007669"/>
    <property type="project" value="UniProtKB-UniRule"/>
</dbReference>
<dbReference type="Gene3D" id="3.65.10.10">
    <property type="entry name" value="Enolpyruvate transferase domain"/>
    <property type="match status" value="2"/>
</dbReference>
<evidence type="ECO:0000256" key="8">
    <source>
        <dbReference type="ARBA" id="ARBA00023306"/>
    </source>
</evidence>
<evidence type="ECO:0000256" key="7">
    <source>
        <dbReference type="ARBA" id="ARBA00022984"/>
    </source>
</evidence>
<dbReference type="HAMAP" id="MF_00111">
    <property type="entry name" value="MurA"/>
    <property type="match status" value="1"/>
</dbReference>
<accession>A0AA35GAI4</accession>
<reference evidence="14" key="1">
    <citation type="submission" date="2022-03" db="EMBL/GenBank/DDBJ databases">
        <title>Complete genome sequence of Caldinitratiruptor microaerophilus.</title>
        <authorList>
            <person name="Mukaiyama R."/>
            <person name="Nishiyama T."/>
            <person name="Ueda K."/>
        </authorList>
    </citation>
    <scope>NUCLEOTIDE SEQUENCE</scope>
    <source>
        <strain evidence="14">JCM 16183</strain>
    </source>
</reference>
<comment type="catalytic activity">
    <reaction evidence="11 12">
        <text>phosphoenolpyruvate + UDP-N-acetyl-alpha-D-glucosamine = UDP-N-acetyl-3-O-(1-carboxyvinyl)-alpha-D-glucosamine + phosphate</text>
        <dbReference type="Rhea" id="RHEA:18681"/>
        <dbReference type="ChEBI" id="CHEBI:43474"/>
        <dbReference type="ChEBI" id="CHEBI:57705"/>
        <dbReference type="ChEBI" id="CHEBI:58702"/>
        <dbReference type="ChEBI" id="CHEBI:68483"/>
        <dbReference type="EC" id="2.5.1.7"/>
    </reaction>
</comment>
<comment type="caution">
    <text evidence="12">Lacks conserved residue(s) required for the propagation of feature annotation.</text>
</comment>